<feature type="active site" description="Proton acceptor" evidence="4">
    <location>
        <position position="367"/>
    </location>
</feature>
<organism evidence="6 7">
    <name type="scientific">Desulfopila aestuarii DSM 18488</name>
    <dbReference type="NCBI Taxonomy" id="1121416"/>
    <lineage>
        <taxon>Bacteria</taxon>
        <taxon>Pseudomonadati</taxon>
        <taxon>Thermodesulfobacteriota</taxon>
        <taxon>Desulfobulbia</taxon>
        <taxon>Desulfobulbales</taxon>
        <taxon>Desulfocapsaceae</taxon>
        <taxon>Desulfopila</taxon>
    </lineage>
</organism>
<feature type="domain" description="FAD-dependent oxidoreductase 2 FAD-binding" evidence="5">
    <location>
        <begin position="97"/>
        <end position="480"/>
    </location>
</feature>
<dbReference type="Pfam" id="PF00890">
    <property type="entry name" value="FAD_binding_2"/>
    <property type="match status" value="1"/>
</dbReference>
<dbReference type="Gene3D" id="3.90.700.10">
    <property type="entry name" value="Succinate dehydrogenase/fumarate reductase flavoprotein, catalytic domain"/>
    <property type="match status" value="1"/>
</dbReference>
<evidence type="ECO:0000313" key="6">
    <source>
        <dbReference type="EMBL" id="SHO42754.1"/>
    </source>
</evidence>
<name>A0A1M7XVS1_9BACT</name>
<dbReference type="PANTHER" id="PTHR11632:SF51">
    <property type="entry name" value="SUCCINATE DEHYDROGENASE [UBIQUINONE] FLAVOPROTEIN SUBUNIT, MITOCHONDRIAL"/>
    <property type="match status" value="1"/>
</dbReference>
<dbReference type="InterPro" id="IPR003953">
    <property type="entry name" value="FAD-dep_OxRdtase_2_FAD-bd"/>
</dbReference>
<dbReference type="RefSeq" id="WP_073611512.1">
    <property type="nucleotide sequence ID" value="NZ_FRFE01000001.1"/>
</dbReference>
<evidence type="ECO:0000256" key="3">
    <source>
        <dbReference type="ARBA" id="ARBA00023002"/>
    </source>
</evidence>
<dbReference type="SUPFAM" id="SSF51905">
    <property type="entry name" value="FAD/NAD(P)-binding domain"/>
    <property type="match status" value="1"/>
</dbReference>
<dbReference type="AlphaFoldDB" id="A0A1M7XVS1"/>
<dbReference type="PANTHER" id="PTHR11632">
    <property type="entry name" value="SUCCINATE DEHYDROGENASE 2 FLAVOPROTEIN SUBUNIT"/>
    <property type="match status" value="1"/>
</dbReference>
<dbReference type="InterPro" id="IPR030664">
    <property type="entry name" value="SdhA/FrdA/AprA"/>
</dbReference>
<evidence type="ECO:0000259" key="5">
    <source>
        <dbReference type="Pfam" id="PF00890"/>
    </source>
</evidence>
<dbReference type="GO" id="GO:0016491">
    <property type="term" value="F:oxidoreductase activity"/>
    <property type="evidence" value="ECO:0007669"/>
    <property type="project" value="UniProtKB-KW"/>
</dbReference>
<comment type="cofactor">
    <cofactor evidence="1">
        <name>FAD</name>
        <dbReference type="ChEBI" id="CHEBI:57692"/>
    </cofactor>
</comment>
<keyword evidence="3" id="KW-0560">Oxidoreductase</keyword>
<evidence type="ECO:0000256" key="4">
    <source>
        <dbReference type="PIRSR" id="PIRSR630664-50"/>
    </source>
</evidence>
<gene>
    <name evidence="6" type="ORF">SAMN02745220_00136</name>
</gene>
<dbReference type="SUPFAM" id="SSF56425">
    <property type="entry name" value="Succinate dehydrogenase/fumarate reductase flavoprotein, catalytic domain"/>
    <property type="match status" value="1"/>
</dbReference>
<dbReference type="OrthoDB" id="9806724at2"/>
<dbReference type="Proteomes" id="UP000184603">
    <property type="component" value="Unassembled WGS sequence"/>
</dbReference>
<proteinExistence type="predicted"/>
<accession>A0A1M7XVS1</accession>
<dbReference type="PRINTS" id="PR00411">
    <property type="entry name" value="PNDRDTASEI"/>
</dbReference>
<reference evidence="6 7" key="1">
    <citation type="submission" date="2016-12" db="EMBL/GenBank/DDBJ databases">
        <authorList>
            <person name="Song W.-J."/>
            <person name="Kurnit D.M."/>
        </authorList>
    </citation>
    <scope>NUCLEOTIDE SEQUENCE [LARGE SCALE GENOMIC DNA]</scope>
    <source>
        <strain evidence="6 7">DSM 18488</strain>
    </source>
</reference>
<evidence type="ECO:0000256" key="1">
    <source>
        <dbReference type="ARBA" id="ARBA00001974"/>
    </source>
</evidence>
<keyword evidence="7" id="KW-1185">Reference proteome</keyword>
<protein>
    <submittedName>
        <fullName evidence="6">L-aspartate oxidase</fullName>
    </submittedName>
</protein>
<dbReference type="InterPro" id="IPR027477">
    <property type="entry name" value="Succ_DH/fumarate_Rdtase_cat_sf"/>
</dbReference>
<dbReference type="InterPro" id="IPR036188">
    <property type="entry name" value="FAD/NAD-bd_sf"/>
</dbReference>
<dbReference type="STRING" id="1121416.SAMN02745220_00136"/>
<sequence>MGYTPELQELIKRVEATRPARVEMARRNEHYPALSMAERETVLSKHHPDYQADAKMAVRVGPNKGDVFQEGVARLLESRSIVRPGLVDLNKIDHETDVLVIGGGGAGTSAAIMAADGGCRVIVANKLRHGDSNTIMAEGGIQAATQECDSPYYHFLDTIGGGHFTNQRDLVAALAKDAPLSIAWLEKLGMMFNKHEDGRTVVRHCGGSSRKRLQSSGDMTGAEIMRVVRDEARNRADMITVLEFSPAIELLLDSEGKCAGAILFNMETKEFSIVKAKAVVLATGGFGRLHIKGFATTNHYGATMDGVVMAYRAGVGNKSLHSTQYHPTGVAYPEQNVGLLITEKVRGLGAHVLNIDGEQFCFPLEPRDVESAELIQEAMEKGKGIMTPTGRVGLWLDSPMIEELHGPGTVKKELPAKFIQFERHGIDISKQPMLVYPTLHYQNGGINVNGDSETILPGLYGAGEVIGGVHGENRLMGNSLQDIITFGRRAGIGAAKYVQGGVEVKDLTLDHVVKFEKELAEAGVENPAVAPIILPDYSTDEVAERRWPKALTEGVPGV</sequence>
<dbReference type="EMBL" id="FRFE01000001">
    <property type="protein sequence ID" value="SHO42754.1"/>
    <property type="molecule type" value="Genomic_DNA"/>
</dbReference>
<evidence type="ECO:0000256" key="2">
    <source>
        <dbReference type="ARBA" id="ARBA00022630"/>
    </source>
</evidence>
<keyword evidence="2" id="KW-0285">Flavoprotein</keyword>
<dbReference type="PRINTS" id="PR00368">
    <property type="entry name" value="FADPNR"/>
</dbReference>
<evidence type="ECO:0000313" key="7">
    <source>
        <dbReference type="Proteomes" id="UP000184603"/>
    </source>
</evidence>
<dbReference type="Gene3D" id="3.50.50.60">
    <property type="entry name" value="FAD/NAD(P)-binding domain"/>
    <property type="match status" value="1"/>
</dbReference>